<feature type="transmembrane region" description="Helical" evidence="5">
    <location>
        <begin position="137"/>
        <end position="153"/>
    </location>
</feature>
<keyword evidence="3 5" id="KW-1133">Transmembrane helix</keyword>
<dbReference type="OrthoDB" id="3936150at2759"/>
<dbReference type="GO" id="GO:0022857">
    <property type="term" value="F:transmembrane transporter activity"/>
    <property type="evidence" value="ECO:0007669"/>
    <property type="project" value="InterPro"/>
</dbReference>
<keyword evidence="4 5" id="KW-0472">Membrane</keyword>
<dbReference type="OMA" id="IITINCV"/>
<evidence type="ECO:0000256" key="3">
    <source>
        <dbReference type="ARBA" id="ARBA00022989"/>
    </source>
</evidence>
<dbReference type="InterPro" id="IPR005828">
    <property type="entry name" value="MFS_sugar_transport-like"/>
</dbReference>
<comment type="caution">
    <text evidence="6">The sequence shown here is derived from an EMBL/GenBank/DDBJ whole genome shotgun (WGS) entry which is preliminary data.</text>
</comment>
<proteinExistence type="predicted"/>
<dbReference type="GO" id="GO:0016020">
    <property type="term" value="C:membrane"/>
    <property type="evidence" value="ECO:0007669"/>
    <property type="project" value="UniProtKB-SubCell"/>
</dbReference>
<dbReference type="SUPFAM" id="SSF103473">
    <property type="entry name" value="MFS general substrate transporter"/>
    <property type="match status" value="1"/>
</dbReference>
<keyword evidence="2 5" id="KW-0812">Transmembrane</keyword>
<evidence type="ECO:0000313" key="6">
    <source>
        <dbReference type="EMBL" id="KAH9364032.1"/>
    </source>
</evidence>
<comment type="subcellular location">
    <subcellularLocation>
        <location evidence="1">Membrane</location>
        <topology evidence="1">Multi-pass membrane protein</topology>
    </subcellularLocation>
</comment>
<dbReference type="VEuPathDB" id="VectorBase:HLOH_062392"/>
<dbReference type="PANTHER" id="PTHR24064">
    <property type="entry name" value="SOLUTE CARRIER FAMILY 22 MEMBER"/>
    <property type="match status" value="1"/>
</dbReference>
<dbReference type="InterPro" id="IPR036259">
    <property type="entry name" value="MFS_trans_sf"/>
</dbReference>
<evidence type="ECO:0008006" key="8">
    <source>
        <dbReference type="Google" id="ProtNLM"/>
    </source>
</evidence>
<evidence type="ECO:0000256" key="1">
    <source>
        <dbReference type="ARBA" id="ARBA00004141"/>
    </source>
</evidence>
<evidence type="ECO:0000256" key="4">
    <source>
        <dbReference type="ARBA" id="ARBA00023136"/>
    </source>
</evidence>
<dbReference type="EMBL" id="JABSTR010000002">
    <property type="protein sequence ID" value="KAH9364032.1"/>
    <property type="molecule type" value="Genomic_DNA"/>
</dbReference>
<feature type="transmembrane region" description="Helical" evidence="5">
    <location>
        <begin position="222"/>
        <end position="243"/>
    </location>
</feature>
<feature type="transmembrane region" description="Helical" evidence="5">
    <location>
        <begin position="107"/>
        <end position="130"/>
    </location>
</feature>
<dbReference type="Pfam" id="PF00083">
    <property type="entry name" value="Sugar_tr"/>
    <property type="match status" value="1"/>
</dbReference>
<name>A0A9J6FNL4_HAELO</name>
<feature type="transmembrane region" description="Helical" evidence="5">
    <location>
        <begin position="194"/>
        <end position="216"/>
    </location>
</feature>
<evidence type="ECO:0000313" key="7">
    <source>
        <dbReference type="Proteomes" id="UP000821853"/>
    </source>
</evidence>
<dbReference type="Proteomes" id="UP000821853">
    <property type="component" value="Chromosome 10"/>
</dbReference>
<reference evidence="6 7" key="1">
    <citation type="journal article" date="2020" name="Cell">
        <title>Large-Scale Comparative Analyses of Tick Genomes Elucidate Their Genetic Diversity and Vector Capacities.</title>
        <authorList>
            <consortium name="Tick Genome and Microbiome Consortium (TIGMIC)"/>
            <person name="Jia N."/>
            <person name="Wang J."/>
            <person name="Shi W."/>
            <person name="Du L."/>
            <person name="Sun Y."/>
            <person name="Zhan W."/>
            <person name="Jiang J.F."/>
            <person name="Wang Q."/>
            <person name="Zhang B."/>
            <person name="Ji P."/>
            <person name="Bell-Sakyi L."/>
            <person name="Cui X.M."/>
            <person name="Yuan T.T."/>
            <person name="Jiang B.G."/>
            <person name="Yang W.F."/>
            <person name="Lam T.T."/>
            <person name="Chang Q.C."/>
            <person name="Ding S.J."/>
            <person name="Wang X.J."/>
            <person name="Zhu J.G."/>
            <person name="Ruan X.D."/>
            <person name="Zhao L."/>
            <person name="Wei J.T."/>
            <person name="Ye R.Z."/>
            <person name="Que T.C."/>
            <person name="Du C.H."/>
            <person name="Zhou Y.H."/>
            <person name="Cheng J.X."/>
            <person name="Dai P.F."/>
            <person name="Guo W.B."/>
            <person name="Han X.H."/>
            <person name="Huang E.J."/>
            <person name="Li L.F."/>
            <person name="Wei W."/>
            <person name="Gao Y.C."/>
            <person name="Liu J.Z."/>
            <person name="Shao H.Z."/>
            <person name="Wang X."/>
            <person name="Wang C.C."/>
            <person name="Yang T.C."/>
            <person name="Huo Q.B."/>
            <person name="Li W."/>
            <person name="Chen H.Y."/>
            <person name="Chen S.E."/>
            <person name="Zhou L.G."/>
            <person name="Ni X.B."/>
            <person name="Tian J.H."/>
            <person name="Sheng Y."/>
            <person name="Liu T."/>
            <person name="Pan Y.S."/>
            <person name="Xia L.Y."/>
            <person name="Li J."/>
            <person name="Zhao F."/>
            <person name="Cao W.C."/>
        </authorList>
    </citation>
    <scope>NUCLEOTIDE SEQUENCE [LARGE SCALE GENOMIC DNA]</scope>
    <source>
        <strain evidence="6">HaeL-2018</strain>
    </source>
</reference>
<keyword evidence="7" id="KW-1185">Reference proteome</keyword>
<evidence type="ECO:0000256" key="2">
    <source>
        <dbReference type="ARBA" id="ARBA00022692"/>
    </source>
</evidence>
<feature type="transmembrane region" description="Helical" evidence="5">
    <location>
        <begin position="78"/>
        <end position="101"/>
    </location>
</feature>
<dbReference type="Gene3D" id="1.20.1250.20">
    <property type="entry name" value="MFS general substrate transporter like domains"/>
    <property type="match status" value="1"/>
</dbReference>
<gene>
    <name evidence="6" type="ORF">HPB48_021530</name>
</gene>
<organism evidence="6 7">
    <name type="scientific">Haemaphysalis longicornis</name>
    <name type="common">Bush tick</name>
    <dbReference type="NCBI Taxonomy" id="44386"/>
    <lineage>
        <taxon>Eukaryota</taxon>
        <taxon>Metazoa</taxon>
        <taxon>Ecdysozoa</taxon>
        <taxon>Arthropoda</taxon>
        <taxon>Chelicerata</taxon>
        <taxon>Arachnida</taxon>
        <taxon>Acari</taxon>
        <taxon>Parasitiformes</taxon>
        <taxon>Ixodida</taxon>
        <taxon>Ixodoidea</taxon>
        <taxon>Ixodidae</taxon>
        <taxon>Haemaphysalinae</taxon>
        <taxon>Haemaphysalis</taxon>
    </lineage>
</organism>
<sequence>MYFTFHSFVHESPRWLITTGKEGRAEDVIAKILRMNRMTVPDCNSTVRNLVRKIQESSATAIGPLEILKHSAIKKHTIMLFVLWFCDNLLMYTFVIGSAYIKGSHLVNFAVSTAAEMPASFLGLALVYYCRRRPSQVSTLLLAAAVAVAAQLTPPAFSYVGLSLSMVGRFVLILSACVKWVWTMELYPTAARGFGFAACFTIGRIGGIVAPFMTLLNKYAPGYAAAVLLGAAGILGATMAALLPETRGVELPDTFEDAEEIARKPAR</sequence>
<evidence type="ECO:0000256" key="5">
    <source>
        <dbReference type="SAM" id="Phobius"/>
    </source>
</evidence>
<dbReference type="AlphaFoldDB" id="A0A9J6FNL4"/>
<protein>
    <recommendedName>
        <fullName evidence="8">Organic cation transporter protein-like</fullName>
    </recommendedName>
</protein>
<accession>A0A9J6FNL4</accession>